<evidence type="ECO:0000256" key="9">
    <source>
        <dbReference type="ARBA" id="ARBA00044729"/>
    </source>
</evidence>
<dbReference type="PRINTS" id="PR00067">
    <property type="entry name" value="CATALASE"/>
</dbReference>
<keyword evidence="15" id="KW-1185">Reference proteome</keyword>
<dbReference type="PANTHER" id="PTHR11465">
    <property type="entry name" value="CATALASE"/>
    <property type="match status" value="1"/>
</dbReference>
<dbReference type="Proteomes" id="UP000095728">
    <property type="component" value="Unassembled WGS sequence"/>
</dbReference>
<dbReference type="EMBL" id="LPNM01000009">
    <property type="protein sequence ID" value="OEJ83092.1"/>
    <property type="molecule type" value="Genomic_DNA"/>
</dbReference>
<evidence type="ECO:0000259" key="13">
    <source>
        <dbReference type="SMART" id="SM01060"/>
    </source>
</evidence>
<dbReference type="InParanoid" id="A0A1E5R855"/>
<sequence>MTAPKKVTTDNGAPISDPETIQRIGSDGPLVLHDTNLIETLAHFNREFIPPRNPHAVGSGAFGEFIYDTDISDVCSAALFSEVGLRTPCLTRFSTVAGDRGSADTVRDVCGFSTKFYTKEGNLDWVFNNTPVFFVNNPIKFPQFIHTQRPNSKNLPDFEQFWLFFCENAQESLHQVMVLFSNRGTPYSYKNMNGYSGHTYVWTNSKGEKHYVQVHLKTDHGIKNFTNEEAVKTCGENPLHRQIDLHDSIASKNYPSWTVSVQVMSFEEASKLPFSVFDITKVWPHDKFPLRRIGKLVLNENPTNYFAQVEQAAFSPANMIPYMEASNDPMLVARLLSYPDAHRARLGKNYSQIPVNCPYKTRAYNPLHRDGKMQMDNFGSDPRYFSTLENYEFDTKTQFLKNLNKGAKFNNNQIVEWKHELSDIDFVQPAQLWKVLGKTPGEQKALIHNVASHLQNASPTTQDKVCKWFNKANVEIGTGIKLEIAKLQRSSKL</sequence>
<dbReference type="FunCoup" id="A0A1E5R855">
    <property type="interactions" value="988"/>
</dbReference>
<dbReference type="OrthoDB" id="6880011at2759"/>
<feature type="binding site" description="axial binding residue" evidence="11">
    <location>
        <position position="338"/>
    </location>
    <ligand>
        <name>heme</name>
        <dbReference type="ChEBI" id="CHEBI:30413"/>
    </ligand>
    <ligandPart>
        <name>Fe</name>
        <dbReference type="ChEBI" id="CHEBI:18248"/>
    </ligandPart>
</feature>
<dbReference type="PROSITE" id="PS51402">
    <property type="entry name" value="CATALASE_3"/>
    <property type="match status" value="1"/>
</dbReference>
<feature type="active site" evidence="10">
    <location>
        <position position="128"/>
    </location>
</feature>
<evidence type="ECO:0000256" key="8">
    <source>
        <dbReference type="ARBA" id="ARBA00023324"/>
    </source>
</evidence>
<feature type="region of interest" description="Disordered" evidence="12">
    <location>
        <begin position="1"/>
        <end position="20"/>
    </location>
</feature>
<name>A0A1E5R855_9ASCO</name>
<keyword evidence="4 11" id="KW-0349">Heme</keyword>
<keyword evidence="3" id="KW-0575">Peroxidase</keyword>
<evidence type="ECO:0000256" key="11">
    <source>
        <dbReference type="PIRSR" id="PIRSR038928-2"/>
    </source>
</evidence>
<dbReference type="FunFam" id="2.40.180.10:FF:000001">
    <property type="entry name" value="Catalase"/>
    <property type="match status" value="1"/>
</dbReference>
<evidence type="ECO:0000256" key="5">
    <source>
        <dbReference type="ARBA" id="ARBA00022723"/>
    </source>
</evidence>
<dbReference type="Pfam" id="PF00199">
    <property type="entry name" value="Catalase"/>
    <property type="match status" value="1"/>
</dbReference>
<proteinExistence type="inferred from homology"/>
<dbReference type="GO" id="GO:0020037">
    <property type="term" value="F:heme binding"/>
    <property type="evidence" value="ECO:0007669"/>
    <property type="project" value="InterPro"/>
</dbReference>
<keyword evidence="7 11" id="KW-0408">Iron</keyword>
<dbReference type="InterPro" id="IPR024711">
    <property type="entry name" value="Catalase_clade1/3"/>
</dbReference>
<gene>
    <name evidence="14" type="ORF">AWRI3579_g3298</name>
</gene>
<dbReference type="SUPFAM" id="SSF56634">
    <property type="entry name" value="Heme-dependent catalase-like"/>
    <property type="match status" value="1"/>
</dbReference>
<dbReference type="GO" id="GO:0004096">
    <property type="term" value="F:catalase activity"/>
    <property type="evidence" value="ECO:0007669"/>
    <property type="project" value="UniProtKB-EC"/>
</dbReference>
<evidence type="ECO:0000256" key="12">
    <source>
        <dbReference type="SAM" id="MobiDB-lite"/>
    </source>
</evidence>
<keyword evidence="6" id="KW-0560">Oxidoreductase</keyword>
<comment type="function">
    <text evidence="9">Catalyzes the degradation of hydrogen peroxide (H(2)O(2)) generated by peroxisomal oxidases to water and oxygen, thereby protecting cells from the toxic effects of hydrogen peroxide.</text>
</comment>
<feature type="active site" evidence="10">
    <location>
        <position position="55"/>
    </location>
</feature>
<evidence type="ECO:0000313" key="14">
    <source>
        <dbReference type="EMBL" id="OEJ83092.1"/>
    </source>
</evidence>
<organism evidence="14 15">
    <name type="scientific">Hanseniaspora osmophila</name>
    <dbReference type="NCBI Taxonomy" id="56408"/>
    <lineage>
        <taxon>Eukaryota</taxon>
        <taxon>Fungi</taxon>
        <taxon>Dikarya</taxon>
        <taxon>Ascomycota</taxon>
        <taxon>Saccharomycotina</taxon>
        <taxon>Saccharomycetes</taxon>
        <taxon>Saccharomycodales</taxon>
        <taxon>Saccharomycodaceae</taxon>
        <taxon>Hanseniaspora</taxon>
    </lineage>
</organism>
<evidence type="ECO:0000256" key="1">
    <source>
        <dbReference type="ARBA" id="ARBA00001971"/>
    </source>
</evidence>
<dbReference type="PIRSF" id="PIRSF038928">
    <property type="entry name" value="Catalase_clade1-3"/>
    <property type="match status" value="1"/>
</dbReference>
<evidence type="ECO:0000256" key="2">
    <source>
        <dbReference type="ARBA" id="ARBA00005329"/>
    </source>
</evidence>
<evidence type="ECO:0000256" key="6">
    <source>
        <dbReference type="ARBA" id="ARBA00023002"/>
    </source>
</evidence>
<dbReference type="GO" id="GO:0042744">
    <property type="term" value="P:hydrogen peroxide catabolic process"/>
    <property type="evidence" value="ECO:0007669"/>
    <property type="project" value="UniProtKB-KW"/>
</dbReference>
<keyword evidence="5 11" id="KW-0479">Metal-binding</keyword>
<comment type="similarity">
    <text evidence="2">Belongs to the catalase family.</text>
</comment>
<dbReference type="GO" id="GO:0005739">
    <property type="term" value="C:mitochondrion"/>
    <property type="evidence" value="ECO:0007669"/>
    <property type="project" value="TreeGrafter"/>
</dbReference>
<comment type="cofactor">
    <cofactor evidence="1 11">
        <name>heme</name>
        <dbReference type="ChEBI" id="CHEBI:30413"/>
    </cofactor>
</comment>
<dbReference type="AlphaFoldDB" id="A0A1E5R855"/>
<dbReference type="PANTHER" id="PTHR11465:SF9">
    <property type="entry name" value="CATALASE"/>
    <property type="match status" value="1"/>
</dbReference>
<dbReference type="STRING" id="56408.A0A1E5R855"/>
<feature type="domain" description="Catalase core" evidence="13">
    <location>
        <begin position="8"/>
        <end position="392"/>
    </location>
</feature>
<dbReference type="GO" id="GO:0042542">
    <property type="term" value="P:response to hydrogen peroxide"/>
    <property type="evidence" value="ECO:0007669"/>
    <property type="project" value="TreeGrafter"/>
</dbReference>
<dbReference type="SMART" id="SM01060">
    <property type="entry name" value="Catalase"/>
    <property type="match status" value="1"/>
</dbReference>
<dbReference type="Pfam" id="PF06628">
    <property type="entry name" value="Catalase-rel"/>
    <property type="match status" value="1"/>
</dbReference>
<evidence type="ECO:0000256" key="10">
    <source>
        <dbReference type="PIRSR" id="PIRSR038928-1"/>
    </source>
</evidence>
<keyword evidence="8" id="KW-0376">Hydrogen peroxide</keyword>
<dbReference type="InterPro" id="IPR018028">
    <property type="entry name" value="Catalase"/>
</dbReference>
<dbReference type="GO" id="GO:0046872">
    <property type="term" value="F:metal ion binding"/>
    <property type="evidence" value="ECO:0007669"/>
    <property type="project" value="UniProtKB-KW"/>
</dbReference>
<evidence type="ECO:0000313" key="15">
    <source>
        <dbReference type="Proteomes" id="UP000095728"/>
    </source>
</evidence>
<dbReference type="InterPro" id="IPR020835">
    <property type="entry name" value="Catalase_sf"/>
</dbReference>
<reference evidence="15" key="1">
    <citation type="journal article" date="2016" name="Genome Announc.">
        <title>Genome sequences of three species of Hanseniaspora isolated from spontaneous wine fermentations.</title>
        <authorList>
            <person name="Sternes P.R."/>
            <person name="Lee D."/>
            <person name="Kutyna D.R."/>
            <person name="Borneman A.R."/>
        </authorList>
    </citation>
    <scope>NUCLEOTIDE SEQUENCE [LARGE SCALE GENOMIC DNA]</scope>
    <source>
        <strain evidence="15">AWRI3579</strain>
    </source>
</reference>
<dbReference type="InterPro" id="IPR010582">
    <property type="entry name" value="Catalase_immune_responsive"/>
</dbReference>
<protein>
    <submittedName>
        <fullName evidence="14">Peroxisomal catalase A</fullName>
    </submittedName>
</protein>
<evidence type="ECO:0000256" key="3">
    <source>
        <dbReference type="ARBA" id="ARBA00022559"/>
    </source>
</evidence>
<comment type="caution">
    <text evidence="14">The sequence shown here is derived from an EMBL/GenBank/DDBJ whole genome shotgun (WGS) entry which is preliminary data.</text>
</comment>
<dbReference type="InterPro" id="IPR011614">
    <property type="entry name" value="Catalase_core"/>
</dbReference>
<evidence type="ECO:0000256" key="7">
    <source>
        <dbReference type="ARBA" id="ARBA00023004"/>
    </source>
</evidence>
<dbReference type="Gene3D" id="2.40.180.10">
    <property type="entry name" value="Catalase core domain"/>
    <property type="match status" value="1"/>
</dbReference>
<accession>A0A1E5R855</accession>
<dbReference type="GO" id="GO:0005777">
    <property type="term" value="C:peroxisome"/>
    <property type="evidence" value="ECO:0007669"/>
    <property type="project" value="TreeGrafter"/>
</dbReference>
<evidence type="ECO:0000256" key="4">
    <source>
        <dbReference type="ARBA" id="ARBA00022617"/>
    </source>
</evidence>